<feature type="region of interest" description="Disordered" evidence="1">
    <location>
        <begin position="1"/>
        <end position="38"/>
    </location>
</feature>
<dbReference type="Proteomes" id="UP001174691">
    <property type="component" value="Unassembled WGS sequence"/>
</dbReference>
<name>A0AA38RW09_9PEZI</name>
<feature type="compositionally biased region" description="Acidic residues" evidence="1">
    <location>
        <begin position="187"/>
        <end position="202"/>
    </location>
</feature>
<dbReference type="EMBL" id="JANBVN010000038">
    <property type="protein sequence ID" value="KAJ9158314.1"/>
    <property type="molecule type" value="Genomic_DNA"/>
</dbReference>
<evidence type="ECO:0000313" key="2">
    <source>
        <dbReference type="EMBL" id="KAJ9158314.1"/>
    </source>
</evidence>
<evidence type="ECO:0008006" key="4">
    <source>
        <dbReference type="Google" id="ProtNLM"/>
    </source>
</evidence>
<proteinExistence type="predicted"/>
<comment type="caution">
    <text evidence="2">The sequence shown here is derived from an EMBL/GenBank/DDBJ whole genome shotgun (WGS) entry which is preliminary data.</text>
</comment>
<evidence type="ECO:0000256" key="1">
    <source>
        <dbReference type="SAM" id="MobiDB-lite"/>
    </source>
</evidence>
<reference evidence="2" key="1">
    <citation type="submission" date="2022-07" db="EMBL/GenBank/DDBJ databases">
        <title>Fungi with potential for degradation of polypropylene.</title>
        <authorList>
            <person name="Gostincar C."/>
        </authorList>
    </citation>
    <scope>NUCLEOTIDE SEQUENCE</scope>
    <source>
        <strain evidence="2">EXF-13287</strain>
    </source>
</reference>
<sequence>MSKSSKNKIQPGAKASTFPATAGTVHETPMGPPAPQRGVPDFAAITKWKAYLRDGITYVDFAIELPDGTERSWYREIDVYDTDKETVLGFWEQSDEQGRSGALNLNNATAKFLPWCIVERVELPAVKKKDKGKRADKNMAGDQTQDKTEIGYVIEWLGYRETSVEKEAKVKYYWPELLEEFERGVAGDDESTEDDGSDEEQA</sequence>
<dbReference type="AlphaFoldDB" id="A0AA38RW09"/>
<evidence type="ECO:0000313" key="3">
    <source>
        <dbReference type="Proteomes" id="UP001174691"/>
    </source>
</evidence>
<gene>
    <name evidence="2" type="ORF">NKR19_g3426</name>
</gene>
<protein>
    <recommendedName>
        <fullName evidence="4">Chromo domain-containing protein</fullName>
    </recommendedName>
</protein>
<feature type="region of interest" description="Disordered" evidence="1">
    <location>
        <begin position="183"/>
        <end position="202"/>
    </location>
</feature>
<organism evidence="2 3">
    <name type="scientific">Coniochaeta hoffmannii</name>
    <dbReference type="NCBI Taxonomy" id="91930"/>
    <lineage>
        <taxon>Eukaryota</taxon>
        <taxon>Fungi</taxon>
        <taxon>Dikarya</taxon>
        <taxon>Ascomycota</taxon>
        <taxon>Pezizomycotina</taxon>
        <taxon>Sordariomycetes</taxon>
        <taxon>Sordariomycetidae</taxon>
        <taxon>Coniochaetales</taxon>
        <taxon>Coniochaetaceae</taxon>
        <taxon>Coniochaeta</taxon>
    </lineage>
</organism>
<accession>A0AA38RW09</accession>
<keyword evidence="3" id="KW-1185">Reference proteome</keyword>